<name>A0A7V3ZWS3_UNCW3</name>
<keyword evidence="1" id="KW-0238">DNA-binding</keyword>
<evidence type="ECO:0000313" key="3">
    <source>
        <dbReference type="EMBL" id="HGL16775.1"/>
    </source>
</evidence>
<gene>
    <name evidence="3" type="ORF">ENU66_00305</name>
</gene>
<protein>
    <recommendedName>
        <fullName evidence="2">SpoVT-AbrB domain-containing protein</fullName>
    </recommendedName>
</protein>
<feature type="domain" description="SpoVT-AbrB" evidence="2">
    <location>
        <begin position="15"/>
        <end position="57"/>
    </location>
</feature>
<evidence type="ECO:0000259" key="2">
    <source>
        <dbReference type="PROSITE" id="PS51740"/>
    </source>
</evidence>
<dbReference type="InterPro" id="IPR007159">
    <property type="entry name" value="SpoVT-AbrB_dom"/>
</dbReference>
<sequence length="59" mass="6876">MKQDILSLIGKGKKEYLQTFDRTGRIYIPKEVRDQFPDCVFYITVSEGKIVLNPIKIND</sequence>
<organism evidence="3">
    <name type="scientific">candidate division WOR-3 bacterium</name>
    <dbReference type="NCBI Taxonomy" id="2052148"/>
    <lineage>
        <taxon>Bacteria</taxon>
        <taxon>Bacteria division WOR-3</taxon>
    </lineage>
</organism>
<dbReference type="InterPro" id="IPR037914">
    <property type="entry name" value="SpoVT-AbrB_sf"/>
</dbReference>
<dbReference type="EMBL" id="DTDJ01000005">
    <property type="protein sequence ID" value="HGL16775.1"/>
    <property type="molecule type" value="Genomic_DNA"/>
</dbReference>
<dbReference type="GO" id="GO:0003677">
    <property type="term" value="F:DNA binding"/>
    <property type="evidence" value="ECO:0007669"/>
    <property type="project" value="UniProtKB-UniRule"/>
</dbReference>
<reference evidence="3" key="1">
    <citation type="journal article" date="2020" name="mSystems">
        <title>Genome- and Community-Level Interaction Insights into Carbon Utilization and Element Cycling Functions of Hydrothermarchaeota in Hydrothermal Sediment.</title>
        <authorList>
            <person name="Zhou Z."/>
            <person name="Liu Y."/>
            <person name="Xu W."/>
            <person name="Pan J."/>
            <person name="Luo Z.H."/>
            <person name="Li M."/>
        </authorList>
    </citation>
    <scope>NUCLEOTIDE SEQUENCE [LARGE SCALE GENOMIC DNA]</scope>
    <source>
        <strain evidence="3">SpSt-69</strain>
    </source>
</reference>
<comment type="caution">
    <text evidence="3">The sequence shown here is derived from an EMBL/GenBank/DDBJ whole genome shotgun (WGS) entry which is preliminary data.</text>
</comment>
<accession>A0A7V3ZWS3</accession>
<dbReference type="SUPFAM" id="SSF89447">
    <property type="entry name" value="AbrB/MazE/MraZ-like"/>
    <property type="match status" value="1"/>
</dbReference>
<proteinExistence type="predicted"/>
<evidence type="ECO:0000256" key="1">
    <source>
        <dbReference type="PROSITE-ProRule" id="PRU01076"/>
    </source>
</evidence>
<dbReference type="PROSITE" id="PS51740">
    <property type="entry name" value="SPOVT_ABRB"/>
    <property type="match status" value="1"/>
</dbReference>
<dbReference type="AlphaFoldDB" id="A0A7V3ZWS3"/>